<dbReference type="SUPFAM" id="SSF54913">
    <property type="entry name" value="GlnB-like"/>
    <property type="match status" value="1"/>
</dbReference>
<dbReference type="InterPro" id="IPR004323">
    <property type="entry name" value="Ion_tolerance_CutA"/>
</dbReference>
<sequence length="34" mass="4008">MVQENHSYNVPCIAAIDIKRINPAYKEWLAKYID</sequence>
<reference evidence="2 3" key="1">
    <citation type="journal article" date="2017" name="ISME J.">
        <title>Potential for microbial H2 and metal transformations associated with novel bacteria and archaea in deep terrestrial subsurface sediments.</title>
        <authorList>
            <person name="Hernsdorf A.W."/>
            <person name="Amano Y."/>
            <person name="Miyakawa K."/>
            <person name="Ise K."/>
            <person name="Suzuki Y."/>
            <person name="Anantharaman K."/>
            <person name="Probst A."/>
            <person name="Burstein D."/>
            <person name="Thomas B.C."/>
            <person name="Banfield J.F."/>
        </authorList>
    </citation>
    <scope>NUCLEOTIDE SEQUENCE [LARGE SCALE GENOMIC DNA]</scope>
    <source>
        <strain evidence="2">HGW-Kuenenbacteria-1</strain>
    </source>
</reference>
<dbReference type="AlphaFoldDB" id="A0A2N1UMT4"/>
<dbReference type="Proteomes" id="UP000233414">
    <property type="component" value="Unassembled WGS sequence"/>
</dbReference>
<proteinExistence type="inferred from homology"/>
<accession>A0A2N1UMT4</accession>
<dbReference type="InterPro" id="IPR011322">
    <property type="entry name" value="N-reg_PII-like_a/b"/>
</dbReference>
<dbReference type="InterPro" id="IPR015867">
    <property type="entry name" value="N-reg_PII/ATP_PRibTrfase_C"/>
</dbReference>
<dbReference type="GO" id="GO:0010038">
    <property type="term" value="P:response to metal ion"/>
    <property type="evidence" value="ECO:0007669"/>
    <property type="project" value="InterPro"/>
</dbReference>
<dbReference type="Pfam" id="PF03091">
    <property type="entry name" value="CutA1"/>
    <property type="match status" value="1"/>
</dbReference>
<evidence type="ECO:0000313" key="3">
    <source>
        <dbReference type="Proteomes" id="UP000233414"/>
    </source>
</evidence>
<dbReference type="Gene3D" id="3.30.70.120">
    <property type="match status" value="1"/>
</dbReference>
<comment type="caution">
    <text evidence="2">The sequence shown here is derived from an EMBL/GenBank/DDBJ whole genome shotgun (WGS) entry which is preliminary data.</text>
</comment>
<organism evidence="2 3">
    <name type="scientific">Candidatus Kuenenbacteria bacterium HGW-Kuenenbacteria-1</name>
    <dbReference type="NCBI Taxonomy" id="2013812"/>
    <lineage>
        <taxon>Bacteria</taxon>
        <taxon>Candidatus Kueneniibacteriota</taxon>
    </lineage>
</organism>
<gene>
    <name evidence="2" type="ORF">CVV26_03055</name>
</gene>
<evidence type="ECO:0000313" key="2">
    <source>
        <dbReference type="EMBL" id="PKL72070.1"/>
    </source>
</evidence>
<evidence type="ECO:0000256" key="1">
    <source>
        <dbReference type="ARBA" id="ARBA00010169"/>
    </source>
</evidence>
<dbReference type="EMBL" id="PGYQ01000018">
    <property type="protein sequence ID" value="PKL72070.1"/>
    <property type="molecule type" value="Genomic_DNA"/>
</dbReference>
<comment type="similarity">
    <text evidence="1">Belongs to the CutA family.</text>
</comment>
<name>A0A2N1UMT4_9BACT</name>
<protein>
    <submittedName>
        <fullName evidence="2">Uncharacterized protein</fullName>
    </submittedName>
</protein>